<dbReference type="PANTHER" id="PTHR33254:SF4">
    <property type="entry name" value="4-HYDROXY-4-METHYL-2-OXOGLUTARATE ALDOLASE 3-RELATED"/>
    <property type="match status" value="1"/>
</dbReference>
<protein>
    <recommendedName>
        <fullName evidence="2">Putative 4-hydroxy-4-methyl-2-oxoglutarate aldolase</fullName>
    </recommendedName>
    <alternativeName>
        <fullName evidence="3">Regulator of ribonuclease activity homolog</fullName>
    </alternativeName>
    <alternativeName>
        <fullName evidence="4">RraA-like protein</fullName>
    </alternativeName>
</protein>
<gene>
    <name evidence="5" type="ORF">HOP59_03575</name>
</gene>
<dbReference type="Pfam" id="PF03737">
    <property type="entry name" value="RraA-like"/>
    <property type="match status" value="1"/>
</dbReference>
<name>A0ABS9AN90_9GAMM</name>
<organism evidence="5 6">
    <name type="scientific">Billgrantia aerodenitrificans</name>
    <dbReference type="NCBI Taxonomy" id="2733483"/>
    <lineage>
        <taxon>Bacteria</taxon>
        <taxon>Pseudomonadati</taxon>
        <taxon>Pseudomonadota</taxon>
        <taxon>Gammaproteobacteria</taxon>
        <taxon>Oceanospirillales</taxon>
        <taxon>Halomonadaceae</taxon>
        <taxon>Billgrantia</taxon>
    </lineage>
</organism>
<dbReference type="RefSeq" id="WP_234252840.1">
    <property type="nucleotide sequence ID" value="NZ_JABFTV010000002.1"/>
</dbReference>
<comment type="caution">
    <text evidence="5">The sequence shown here is derived from an EMBL/GenBank/DDBJ whole genome shotgun (WGS) entry which is preliminary data.</text>
</comment>
<dbReference type="Proteomes" id="UP001320272">
    <property type="component" value="Unassembled WGS sequence"/>
</dbReference>
<dbReference type="PANTHER" id="PTHR33254">
    <property type="entry name" value="4-HYDROXY-4-METHYL-2-OXOGLUTARATE ALDOLASE 3-RELATED"/>
    <property type="match status" value="1"/>
</dbReference>
<evidence type="ECO:0000256" key="2">
    <source>
        <dbReference type="ARBA" id="ARBA00016549"/>
    </source>
</evidence>
<reference evidence="5 6" key="1">
    <citation type="journal article" date="2021" name="Front. Microbiol.">
        <title>Aerobic Denitrification and Heterotrophic Sulfur Oxidation in the Genus Halomonas Revealed by Six Novel Species Characterizations and Genome-Based Analysis.</title>
        <authorList>
            <person name="Wang L."/>
            <person name="Shao Z."/>
        </authorList>
    </citation>
    <scope>NUCLEOTIDE SEQUENCE [LARGE SCALE GENOMIC DNA]</scope>
    <source>
        <strain evidence="5 6">MCCC 1A11058</strain>
    </source>
</reference>
<proteinExistence type="predicted"/>
<comment type="cofactor">
    <cofactor evidence="1">
        <name>a divalent metal cation</name>
        <dbReference type="ChEBI" id="CHEBI:60240"/>
    </cofactor>
</comment>
<accession>A0ABS9AN90</accession>
<dbReference type="CDD" id="cd16841">
    <property type="entry name" value="RraA_family"/>
    <property type="match status" value="1"/>
</dbReference>
<evidence type="ECO:0000313" key="5">
    <source>
        <dbReference type="EMBL" id="MCE8023204.1"/>
    </source>
</evidence>
<keyword evidence="6" id="KW-1185">Reference proteome</keyword>
<dbReference type="EMBL" id="JABFTV010000002">
    <property type="protein sequence ID" value="MCE8023204.1"/>
    <property type="molecule type" value="Genomic_DNA"/>
</dbReference>
<evidence type="ECO:0000256" key="3">
    <source>
        <dbReference type="ARBA" id="ARBA00029596"/>
    </source>
</evidence>
<dbReference type="Gene3D" id="3.50.30.40">
    <property type="entry name" value="Ribonuclease E inhibitor RraA/RraA-like"/>
    <property type="match status" value="1"/>
</dbReference>
<dbReference type="InterPro" id="IPR036704">
    <property type="entry name" value="RraA/RraA-like_sf"/>
</dbReference>
<evidence type="ECO:0000256" key="4">
    <source>
        <dbReference type="ARBA" id="ARBA00030169"/>
    </source>
</evidence>
<evidence type="ECO:0000256" key="1">
    <source>
        <dbReference type="ARBA" id="ARBA00001968"/>
    </source>
</evidence>
<dbReference type="SUPFAM" id="SSF89562">
    <property type="entry name" value="RraA-like"/>
    <property type="match status" value="1"/>
</dbReference>
<evidence type="ECO:0000313" key="6">
    <source>
        <dbReference type="Proteomes" id="UP001320272"/>
    </source>
</evidence>
<dbReference type="InterPro" id="IPR005493">
    <property type="entry name" value="RraA/RraA-like"/>
</dbReference>
<sequence length="230" mass="24374">MPYVTDAGLSEAFKYVGSAVLSDVLDETGFPSQVIKSGLLALGSSEAFCGPAVCVQGGARPFLQTQVPAGFFQGPYELTNIDTCDSVLVLSAQGFTSGALLGDRIAGRLKQNGCLGFITDGYARDSQALAEIGLPVRAAGLTPVNGGKRWAIFEKSITVTLPAQAGGVVKIRPGDFVLADQDGVVIVPKEHAQDLISMAEEYKLKEERLKENDGAVNLSDLTSHLRWLRT</sequence>